<name>A0ABM5UU35_9COXI</name>
<keyword evidence="1" id="KW-0812">Transmembrane</keyword>
<dbReference type="Proteomes" id="UP000063965">
    <property type="component" value="Chromosome"/>
</dbReference>
<keyword evidence="1" id="KW-0472">Membrane</keyword>
<dbReference type="EMBL" id="CP011126">
    <property type="protein sequence ID" value="AKQ33407.1"/>
    <property type="molecule type" value="Genomic_DNA"/>
</dbReference>
<evidence type="ECO:0000313" key="3">
    <source>
        <dbReference type="EMBL" id="AKQ33494.1"/>
    </source>
</evidence>
<keyword evidence="1" id="KW-1133">Transmembrane helix</keyword>
<sequence>MTLLSISAQSGPLWHFFLMSPIYLMLCAYLLQEGVDSQKFNKFIIFIALLTVCIITTFIQSNYTYRINFSYKNKILINSSIFSKFLLVQRKK</sequence>
<feature type="transmembrane region" description="Helical" evidence="1">
    <location>
        <begin position="43"/>
        <end position="63"/>
    </location>
</feature>
<accession>A0ABM5UU35</accession>
<reference evidence="3 4" key="1">
    <citation type="journal article" date="2015" name="Genome Biol. Evol.">
        <title>Distinctive Genome Reduction Rates Revealed by Genomic Analyses of Two Coxiella-Like Endosymbionts in Ticks.</title>
        <authorList>
            <person name="Gottlieb Y."/>
            <person name="Lalzar I."/>
            <person name="Klasson L."/>
        </authorList>
    </citation>
    <scope>NUCLEOTIDE SEQUENCE [LARGE SCALE GENOMIC DNA]</scope>
    <source>
        <strain evidence="3 4">CRt</strain>
    </source>
</reference>
<keyword evidence="4" id="KW-1185">Reference proteome</keyword>
<evidence type="ECO:0000256" key="1">
    <source>
        <dbReference type="SAM" id="Phobius"/>
    </source>
</evidence>
<evidence type="ECO:0000313" key="4">
    <source>
        <dbReference type="Proteomes" id="UP000063965"/>
    </source>
</evidence>
<proteinExistence type="predicted"/>
<dbReference type="EMBL" id="CP011126">
    <property type="protein sequence ID" value="AKQ33494.1"/>
    <property type="molecule type" value="Genomic_DNA"/>
</dbReference>
<gene>
    <name evidence="2" type="ORF">CleRT_04670</name>
    <name evidence="3" type="ORF">CleRT_06110</name>
</gene>
<feature type="transmembrane region" description="Helical" evidence="1">
    <location>
        <begin position="12"/>
        <end position="31"/>
    </location>
</feature>
<evidence type="ECO:0000313" key="2">
    <source>
        <dbReference type="EMBL" id="AKQ33407.1"/>
    </source>
</evidence>
<protein>
    <submittedName>
        <fullName evidence="3">Uncharacterized protein</fullName>
    </submittedName>
</protein>
<organism evidence="3 4">
    <name type="scientific">Candidatus Coxiella mudrowiae</name>
    <dbReference type="NCBI Taxonomy" id="2054173"/>
    <lineage>
        <taxon>Bacteria</taxon>
        <taxon>Pseudomonadati</taxon>
        <taxon>Pseudomonadota</taxon>
        <taxon>Gammaproteobacteria</taxon>
        <taxon>Legionellales</taxon>
        <taxon>Coxiellaceae</taxon>
        <taxon>Coxiella</taxon>
    </lineage>
</organism>